<proteinExistence type="predicted"/>
<dbReference type="GO" id="GO:0003824">
    <property type="term" value="F:catalytic activity"/>
    <property type="evidence" value="ECO:0007669"/>
    <property type="project" value="InterPro"/>
</dbReference>
<dbReference type="PANTHER" id="PTHR33710">
    <property type="entry name" value="BNAC02G09200D PROTEIN"/>
    <property type="match status" value="1"/>
</dbReference>
<dbReference type="Proteomes" id="UP001161247">
    <property type="component" value="Chromosome 1"/>
</dbReference>
<sequence>MEVVPPVGFAGGLAVLWSVSVNIQVVISTQHFVCCKVVECNALEWLLVCVYGSPAVANRSSVWQQLSNALTPFDYPILVIGDFNQILSPADKFGGRMFNQAQASPLLQLTQHLGLSEVQHGVWYTWTNNRAGYSCIYERLDRALASHRWLMSFPYAVLRNLPIMHSDHGPIFINTRYHPRKHIPVLRFEAFWKKKAARSIVAKSWVANPSNPASPMKAVSSQLAITLGHLLNWHKKSHRALDNRIVTLRSNLEQAQKALLSHNQPLSRSDAQV</sequence>
<gene>
    <name evidence="2" type="ORF">OLC1_LOCUS2476</name>
</gene>
<name>A0AAV1C5H1_OLDCO</name>
<organism evidence="2 3">
    <name type="scientific">Oldenlandia corymbosa var. corymbosa</name>
    <dbReference type="NCBI Taxonomy" id="529605"/>
    <lineage>
        <taxon>Eukaryota</taxon>
        <taxon>Viridiplantae</taxon>
        <taxon>Streptophyta</taxon>
        <taxon>Embryophyta</taxon>
        <taxon>Tracheophyta</taxon>
        <taxon>Spermatophyta</taxon>
        <taxon>Magnoliopsida</taxon>
        <taxon>eudicotyledons</taxon>
        <taxon>Gunneridae</taxon>
        <taxon>Pentapetalae</taxon>
        <taxon>asterids</taxon>
        <taxon>lamiids</taxon>
        <taxon>Gentianales</taxon>
        <taxon>Rubiaceae</taxon>
        <taxon>Rubioideae</taxon>
        <taxon>Spermacoceae</taxon>
        <taxon>Hedyotis-Oldenlandia complex</taxon>
        <taxon>Oldenlandia</taxon>
    </lineage>
</organism>
<evidence type="ECO:0000313" key="2">
    <source>
        <dbReference type="EMBL" id="CAI9090293.1"/>
    </source>
</evidence>
<dbReference type="Pfam" id="PF03372">
    <property type="entry name" value="Exo_endo_phos"/>
    <property type="match status" value="1"/>
</dbReference>
<accession>A0AAV1C5H1</accession>
<dbReference type="AlphaFoldDB" id="A0AAV1C5H1"/>
<dbReference type="PANTHER" id="PTHR33710:SF77">
    <property type="entry name" value="DNASE I-LIKE SUPERFAMILY PROTEIN"/>
    <property type="match status" value="1"/>
</dbReference>
<dbReference type="InterPro" id="IPR005135">
    <property type="entry name" value="Endo/exonuclease/phosphatase"/>
</dbReference>
<dbReference type="SUPFAM" id="SSF56219">
    <property type="entry name" value="DNase I-like"/>
    <property type="match status" value="1"/>
</dbReference>
<evidence type="ECO:0000313" key="3">
    <source>
        <dbReference type="Proteomes" id="UP001161247"/>
    </source>
</evidence>
<feature type="domain" description="Endonuclease/exonuclease/phosphatase" evidence="1">
    <location>
        <begin position="10"/>
        <end position="161"/>
    </location>
</feature>
<keyword evidence="3" id="KW-1185">Reference proteome</keyword>
<dbReference type="EMBL" id="OX459118">
    <property type="protein sequence ID" value="CAI9090293.1"/>
    <property type="molecule type" value="Genomic_DNA"/>
</dbReference>
<dbReference type="InterPro" id="IPR036691">
    <property type="entry name" value="Endo/exonu/phosph_ase_sf"/>
</dbReference>
<dbReference type="Gene3D" id="3.60.10.10">
    <property type="entry name" value="Endonuclease/exonuclease/phosphatase"/>
    <property type="match status" value="1"/>
</dbReference>
<reference evidence="2" key="1">
    <citation type="submission" date="2023-03" db="EMBL/GenBank/DDBJ databases">
        <authorList>
            <person name="Julca I."/>
        </authorList>
    </citation>
    <scope>NUCLEOTIDE SEQUENCE</scope>
</reference>
<protein>
    <submittedName>
        <fullName evidence="2">OLC1v1025040C1</fullName>
    </submittedName>
</protein>
<evidence type="ECO:0000259" key="1">
    <source>
        <dbReference type="Pfam" id="PF03372"/>
    </source>
</evidence>